<dbReference type="AlphaFoldDB" id="A0AAW2UII9"/>
<organism evidence="2">
    <name type="scientific">Sesamum latifolium</name>
    <dbReference type="NCBI Taxonomy" id="2727402"/>
    <lineage>
        <taxon>Eukaryota</taxon>
        <taxon>Viridiplantae</taxon>
        <taxon>Streptophyta</taxon>
        <taxon>Embryophyta</taxon>
        <taxon>Tracheophyta</taxon>
        <taxon>Spermatophyta</taxon>
        <taxon>Magnoliopsida</taxon>
        <taxon>eudicotyledons</taxon>
        <taxon>Gunneridae</taxon>
        <taxon>Pentapetalae</taxon>
        <taxon>asterids</taxon>
        <taxon>lamiids</taxon>
        <taxon>Lamiales</taxon>
        <taxon>Pedaliaceae</taxon>
        <taxon>Sesamum</taxon>
    </lineage>
</organism>
<dbReference type="PANTHER" id="PTHR34222:SF99">
    <property type="entry name" value="PROTEIN, PUTATIVE-RELATED"/>
    <property type="match status" value="1"/>
</dbReference>
<reference evidence="2" key="2">
    <citation type="journal article" date="2024" name="Plant">
        <title>Genomic evolution and insights into agronomic trait innovations of Sesamum species.</title>
        <authorList>
            <person name="Miao H."/>
            <person name="Wang L."/>
            <person name="Qu L."/>
            <person name="Liu H."/>
            <person name="Sun Y."/>
            <person name="Le M."/>
            <person name="Wang Q."/>
            <person name="Wei S."/>
            <person name="Zheng Y."/>
            <person name="Lin W."/>
            <person name="Duan Y."/>
            <person name="Cao H."/>
            <person name="Xiong S."/>
            <person name="Wang X."/>
            <person name="Wei L."/>
            <person name="Li C."/>
            <person name="Ma Q."/>
            <person name="Ju M."/>
            <person name="Zhao R."/>
            <person name="Li G."/>
            <person name="Mu C."/>
            <person name="Tian Q."/>
            <person name="Mei H."/>
            <person name="Zhang T."/>
            <person name="Gao T."/>
            <person name="Zhang H."/>
        </authorList>
    </citation>
    <scope>NUCLEOTIDE SEQUENCE</scope>
    <source>
        <strain evidence="2">KEN1</strain>
    </source>
</reference>
<accession>A0AAW2UII9</accession>
<gene>
    <name evidence="2" type="ORF">Slati_3503900</name>
</gene>
<evidence type="ECO:0008006" key="3">
    <source>
        <dbReference type="Google" id="ProtNLM"/>
    </source>
</evidence>
<reference evidence="2" key="1">
    <citation type="submission" date="2020-06" db="EMBL/GenBank/DDBJ databases">
        <authorList>
            <person name="Li T."/>
            <person name="Hu X."/>
            <person name="Zhang T."/>
            <person name="Song X."/>
            <person name="Zhang H."/>
            <person name="Dai N."/>
            <person name="Sheng W."/>
            <person name="Hou X."/>
            <person name="Wei L."/>
        </authorList>
    </citation>
    <scope>NUCLEOTIDE SEQUENCE</scope>
    <source>
        <strain evidence="2">KEN1</strain>
        <tissue evidence="2">Leaf</tissue>
    </source>
</reference>
<dbReference type="EMBL" id="JACGWN010000012">
    <property type="protein sequence ID" value="KAL0416720.1"/>
    <property type="molecule type" value="Genomic_DNA"/>
</dbReference>
<sequence length="227" mass="25567">MATEATTQNMTTVSAPSALDRLKSEALQLHSSEHPVASWLLNAMTKNISNAFIYTKSARTLWITLNERYGVCNGPFLYQLEREIASFSQGDLSVVDYFTKIQMLWDELIQLRPLTECTCACTCTCNVAKATTNLIEQNHLMQFLMGLNEEYDNVRSQILVTEPLPSINKAYSMILRVEKQRKVHMGESHEGATLSAEGVARKREDPLKGQGYRKKGVVDKRGLKCDN</sequence>
<feature type="compositionally biased region" description="Basic and acidic residues" evidence="1">
    <location>
        <begin position="216"/>
        <end position="227"/>
    </location>
</feature>
<feature type="region of interest" description="Disordered" evidence="1">
    <location>
        <begin position="186"/>
        <end position="227"/>
    </location>
</feature>
<evidence type="ECO:0000256" key="1">
    <source>
        <dbReference type="SAM" id="MobiDB-lite"/>
    </source>
</evidence>
<proteinExistence type="predicted"/>
<comment type="caution">
    <text evidence="2">The sequence shown here is derived from an EMBL/GenBank/DDBJ whole genome shotgun (WGS) entry which is preliminary data.</text>
</comment>
<dbReference type="PANTHER" id="PTHR34222">
    <property type="entry name" value="GAG_PRE-INTEGRS DOMAIN-CONTAINING PROTEIN"/>
    <property type="match status" value="1"/>
</dbReference>
<protein>
    <recommendedName>
        <fullName evidence="3">Retrotransposon gag domain-containing protein</fullName>
    </recommendedName>
</protein>
<evidence type="ECO:0000313" key="2">
    <source>
        <dbReference type="EMBL" id="KAL0416720.1"/>
    </source>
</evidence>
<name>A0AAW2UII9_9LAMI</name>